<evidence type="ECO:0000313" key="3">
    <source>
        <dbReference type="Proteomes" id="UP000576082"/>
    </source>
</evidence>
<dbReference type="SUPFAM" id="SSF53098">
    <property type="entry name" value="Ribonuclease H-like"/>
    <property type="match status" value="1"/>
</dbReference>
<feature type="non-terminal residue" evidence="2">
    <location>
        <position position="185"/>
    </location>
</feature>
<dbReference type="GO" id="GO:0006313">
    <property type="term" value="P:DNA transposition"/>
    <property type="evidence" value="ECO:0007669"/>
    <property type="project" value="InterPro"/>
</dbReference>
<evidence type="ECO:0000313" key="2">
    <source>
        <dbReference type="EMBL" id="NME73136.1"/>
    </source>
</evidence>
<dbReference type="GO" id="GO:0004803">
    <property type="term" value="F:transposase activity"/>
    <property type="evidence" value="ECO:0007669"/>
    <property type="project" value="InterPro"/>
</dbReference>
<reference evidence="2 3" key="1">
    <citation type="submission" date="2020-04" db="EMBL/GenBank/DDBJ databases">
        <title>Flammeovirga sp. SR4, a novel species isolated from seawater.</title>
        <authorList>
            <person name="Wang X."/>
        </authorList>
    </citation>
    <scope>NUCLEOTIDE SEQUENCE [LARGE SCALE GENOMIC DNA]</scope>
    <source>
        <strain evidence="2 3">ATCC 23126</strain>
    </source>
</reference>
<dbReference type="AlphaFoldDB" id="A0A7X9XDQ9"/>
<name>A0A7X9XDQ9_9BACT</name>
<dbReference type="Proteomes" id="UP000576082">
    <property type="component" value="Unassembled WGS sequence"/>
</dbReference>
<keyword evidence="3" id="KW-1185">Reference proteome</keyword>
<comment type="caution">
    <text evidence="2">The sequence shown here is derived from an EMBL/GenBank/DDBJ whole genome shotgun (WGS) entry which is preliminary data.</text>
</comment>
<gene>
    <name evidence="2" type="ORF">HHU12_34650</name>
</gene>
<dbReference type="EMBL" id="JABANE010000409">
    <property type="protein sequence ID" value="NME73136.1"/>
    <property type="molecule type" value="Genomic_DNA"/>
</dbReference>
<dbReference type="Pfam" id="PF01609">
    <property type="entry name" value="DDE_Tnp_1"/>
    <property type="match status" value="1"/>
</dbReference>
<feature type="domain" description="Transposase IS4-like" evidence="1">
    <location>
        <begin position="88"/>
        <end position="184"/>
    </location>
</feature>
<evidence type="ECO:0000259" key="1">
    <source>
        <dbReference type="Pfam" id="PF01609"/>
    </source>
</evidence>
<proteinExistence type="predicted"/>
<sequence>MSLNSVANLRKTFDEFNVVQNSSRKDRLTEIILGIIDSKSVQFYEIASKINRQASTDSINRNIEDFFQKTDFQYLEIFSWLIQFIPHEKVVLSIDRTEWDYGKTQINILSVIAHVGKMGVPLHFEMLDNNSGNSNWEDRIKLFSKVIETLGYHRIDYIVMDREFIGYKWLRWLKSLKIDFCVRVP</sequence>
<protein>
    <submittedName>
        <fullName evidence="2">Transposase</fullName>
    </submittedName>
</protein>
<dbReference type="GO" id="GO:0003677">
    <property type="term" value="F:DNA binding"/>
    <property type="evidence" value="ECO:0007669"/>
    <property type="project" value="InterPro"/>
</dbReference>
<dbReference type="InterPro" id="IPR002559">
    <property type="entry name" value="Transposase_11"/>
</dbReference>
<organism evidence="2 3">
    <name type="scientific">Flammeovirga aprica JL-4</name>
    <dbReference type="NCBI Taxonomy" id="694437"/>
    <lineage>
        <taxon>Bacteria</taxon>
        <taxon>Pseudomonadati</taxon>
        <taxon>Bacteroidota</taxon>
        <taxon>Cytophagia</taxon>
        <taxon>Cytophagales</taxon>
        <taxon>Flammeovirgaceae</taxon>
        <taxon>Flammeovirga</taxon>
    </lineage>
</organism>
<dbReference type="RefSeq" id="WP_169661235.1">
    <property type="nucleotide sequence ID" value="NZ_JABANE010000409.1"/>
</dbReference>
<accession>A0A7X9XDQ9</accession>
<dbReference type="InterPro" id="IPR012337">
    <property type="entry name" value="RNaseH-like_sf"/>
</dbReference>